<evidence type="ECO:0000313" key="1">
    <source>
        <dbReference type="EMBL" id="GAU13356.1"/>
    </source>
</evidence>
<organism evidence="1 2">
    <name type="scientific">Trifolium subterraneum</name>
    <name type="common">Subterranean clover</name>
    <dbReference type="NCBI Taxonomy" id="3900"/>
    <lineage>
        <taxon>Eukaryota</taxon>
        <taxon>Viridiplantae</taxon>
        <taxon>Streptophyta</taxon>
        <taxon>Embryophyta</taxon>
        <taxon>Tracheophyta</taxon>
        <taxon>Spermatophyta</taxon>
        <taxon>Magnoliopsida</taxon>
        <taxon>eudicotyledons</taxon>
        <taxon>Gunneridae</taxon>
        <taxon>Pentapetalae</taxon>
        <taxon>rosids</taxon>
        <taxon>fabids</taxon>
        <taxon>Fabales</taxon>
        <taxon>Fabaceae</taxon>
        <taxon>Papilionoideae</taxon>
        <taxon>50 kb inversion clade</taxon>
        <taxon>NPAAA clade</taxon>
        <taxon>Hologalegina</taxon>
        <taxon>IRL clade</taxon>
        <taxon>Trifolieae</taxon>
        <taxon>Trifolium</taxon>
    </lineage>
</organism>
<keyword evidence="2" id="KW-1185">Reference proteome</keyword>
<dbReference type="Proteomes" id="UP000242715">
    <property type="component" value="Unassembled WGS sequence"/>
</dbReference>
<dbReference type="AlphaFoldDB" id="A0A2Z6LHH9"/>
<accession>A0A2Z6LHH9</accession>
<protein>
    <recommendedName>
        <fullName evidence="3">RNase H type-1 domain-containing protein</fullName>
    </recommendedName>
</protein>
<gene>
    <name evidence="1" type="ORF">TSUD_192680</name>
</gene>
<reference evidence="2" key="1">
    <citation type="journal article" date="2017" name="Front. Plant Sci.">
        <title>Climate Clever Clovers: New Paradigm to Reduce the Environmental Footprint of Ruminants by Breeding Low Methanogenic Forages Utilizing Haplotype Variation.</title>
        <authorList>
            <person name="Kaur P."/>
            <person name="Appels R."/>
            <person name="Bayer P.E."/>
            <person name="Keeble-Gagnere G."/>
            <person name="Wang J."/>
            <person name="Hirakawa H."/>
            <person name="Shirasawa K."/>
            <person name="Vercoe P."/>
            <person name="Stefanova K."/>
            <person name="Durmic Z."/>
            <person name="Nichols P."/>
            <person name="Revell C."/>
            <person name="Isobe S.N."/>
            <person name="Edwards D."/>
            <person name="Erskine W."/>
        </authorList>
    </citation>
    <scope>NUCLEOTIDE SEQUENCE [LARGE SCALE GENOMIC DNA]</scope>
    <source>
        <strain evidence="2">cv. Daliak</strain>
    </source>
</reference>
<evidence type="ECO:0000313" key="2">
    <source>
        <dbReference type="Proteomes" id="UP000242715"/>
    </source>
</evidence>
<proteinExistence type="predicted"/>
<sequence>MIASLDVEEFLGKEEVGTWIGGFSKGLGECSIVGCMGMGWLEVCLGSRIQTLLELEWEVRVCHMNREANLCADVLAHIGCSMGSNVIF</sequence>
<evidence type="ECO:0008006" key="3">
    <source>
        <dbReference type="Google" id="ProtNLM"/>
    </source>
</evidence>
<dbReference type="OrthoDB" id="1624167at2759"/>
<dbReference type="EMBL" id="DF973136">
    <property type="protein sequence ID" value="GAU13356.1"/>
    <property type="molecule type" value="Genomic_DNA"/>
</dbReference>
<name>A0A2Z6LHH9_TRISU</name>